<dbReference type="RefSeq" id="WP_078931258.1">
    <property type="nucleotide sequence ID" value="NZ_FUXC01000008.1"/>
</dbReference>
<keyword evidence="2" id="KW-1185">Reference proteome</keyword>
<dbReference type="SUPFAM" id="SSF53448">
    <property type="entry name" value="Nucleotide-diphospho-sugar transferases"/>
    <property type="match status" value="1"/>
</dbReference>
<dbReference type="GeneID" id="303367759"/>
<dbReference type="STRING" id="225004.SAMN02745152_01527"/>
<proteinExistence type="predicted"/>
<dbReference type="Proteomes" id="UP000190395">
    <property type="component" value="Unassembled WGS sequence"/>
</dbReference>
<dbReference type="Pfam" id="PF05704">
    <property type="entry name" value="Caps_synth"/>
    <property type="match status" value="1"/>
</dbReference>
<organism evidence="1 2">
    <name type="scientific">Treponema berlinense</name>
    <dbReference type="NCBI Taxonomy" id="225004"/>
    <lineage>
        <taxon>Bacteria</taxon>
        <taxon>Pseudomonadati</taxon>
        <taxon>Spirochaetota</taxon>
        <taxon>Spirochaetia</taxon>
        <taxon>Spirochaetales</taxon>
        <taxon>Treponemataceae</taxon>
        <taxon>Treponema</taxon>
    </lineage>
</organism>
<dbReference type="Gene3D" id="3.90.550.20">
    <property type="match status" value="1"/>
</dbReference>
<evidence type="ECO:0000313" key="2">
    <source>
        <dbReference type="Proteomes" id="UP000190395"/>
    </source>
</evidence>
<gene>
    <name evidence="1" type="ORF">SAMN02745152_01527</name>
</gene>
<dbReference type="EMBL" id="FUXC01000008">
    <property type="protein sequence ID" value="SJZ88973.1"/>
    <property type="molecule type" value="Genomic_DNA"/>
</dbReference>
<dbReference type="GO" id="GO:0016757">
    <property type="term" value="F:glycosyltransferase activity"/>
    <property type="evidence" value="ECO:0007669"/>
    <property type="project" value="InterPro"/>
</dbReference>
<dbReference type="InterPro" id="IPR008441">
    <property type="entry name" value="AfumC-like_glycosyl_Trfase"/>
</dbReference>
<sequence>MKIFVLIITKKILNKLSKLFKFINPNSVIERFIEKDFSGIIEKYKSHAEEILYSKKEKFSENNGIIWIFWWQGYDVAPILVKKCIDSITKNAENHPVVLITEENWKNYADIPDYIIEKVEKGIITLTHFSDILRMALISKHGGLWLDATIFVSRNIPENCFALPYFSIHYETSTSKITKGKWTGFCQAGQKNSIIHSFCRDIFFSYWEKYNKLIDYFFIDYAMLAGYNYIPNFRKLVDAVPLNNQGIKELDRHFNDKYSKELLDSILSKSTFFKLNWKRDYKKEINGKETVYGYFLEWQ</sequence>
<protein>
    <submittedName>
        <fullName evidence="1">Capsular polysaccharide synthesis protein</fullName>
    </submittedName>
</protein>
<evidence type="ECO:0000313" key="1">
    <source>
        <dbReference type="EMBL" id="SJZ88973.1"/>
    </source>
</evidence>
<dbReference type="OrthoDB" id="9802881at2"/>
<accession>A0A1T4PBP9</accession>
<reference evidence="1 2" key="1">
    <citation type="submission" date="2017-02" db="EMBL/GenBank/DDBJ databases">
        <authorList>
            <person name="Peterson S.W."/>
        </authorList>
    </citation>
    <scope>NUCLEOTIDE SEQUENCE [LARGE SCALE GENOMIC DNA]</scope>
    <source>
        <strain evidence="1 2">ATCC BAA-909</strain>
    </source>
</reference>
<dbReference type="AlphaFoldDB" id="A0A1T4PBP9"/>
<name>A0A1T4PBP9_9SPIR</name>
<dbReference type="InterPro" id="IPR029044">
    <property type="entry name" value="Nucleotide-diphossugar_trans"/>
</dbReference>